<evidence type="ECO:0000256" key="5">
    <source>
        <dbReference type="ARBA" id="ARBA00022519"/>
    </source>
</evidence>
<keyword evidence="8 9" id="KW-0472">Membrane</keyword>
<protein>
    <submittedName>
        <fullName evidence="10">C4-dicarboxylate ABC transporter</fullName>
    </submittedName>
</protein>
<keyword evidence="11" id="KW-1185">Reference proteome</keyword>
<sequence>MVILLIEVALLAFFILYGLRRGGALGTGIYSMLALAIMVYVFREPLGNPPLTPVMIILAIGIGAGLLEAAGGLDLLVYYAGRLIQRFPKAITFVAPLIVFFFVFGVGTTNIALSLEPVIARTALKAKVRPERPLVASVLTANMALLTSPAASSAIVAATILGSAGLAYSTYLTIALISALVATLGLSLFMTFRGANLEKDPEYQRRLSAGLITEESTDLDERPVFTRAQKLSVVFFLAAVIVVLALGLFPDLVGMITSPIVSATGEQAFMKPSDTVQIMMFVAAALILTFTQAQAKQLMTSKIFLAAVGASITVLGPGWLGDTVFNAPHNAETLKSSVGELLNFAPWSIFIIMALVATFIMAQTPVIAIVFPLALGLGVSPVLLVAQLQAVNVNYFIPALPTLLFAEEIDPTGSTNRFRAWLSGLVSTALAILSGLAISPLFS</sequence>
<dbReference type="RefSeq" id="WP_188358343.1">
    <property type="nucleotide sequence ID" value="NZ_BMDC01000001.1"/>
</dbReference>
<comment type="subcellular location">
    <subcellularLocation>
        <location evidence="1">Cell inner membrane</location>
        <topology evidence="1">Multi-pass membrane protein</topology>
    </subcellularLocation>
</comment>
<feature type="transmembrane region" description="Helical" evidence="9">
    <location>
        <begin position="341"/>
        <end position="360"/>
    </location>
</feature>
<keyword evidence="7 9" id="KW-1133">Transmembrane helix</keyword>
<feature type="transmembrane region" description="Helical" evidence="9">
    <location>
        <begin position="275"/>
        <end position="291"/>
    </location>
</feature>
<proteinExistence type="inferred from homology"/>
<gene>
    <name evidence="10" type="ORF">GCM10007359_00430</name>
</gene>
<dbReference type="GO" id="GO:0005886">
    <property type="term" value="C:plasma membrane"/>
    <property type="evidence" value="ECO:0007669"/>
    <property type="project" value="UniProtKB-SubCell"/>
</dbReference>
<organism evidence="10 11">
    <name type="scientific">Rothia aerolata</name>
    <dbReference type="NCBI Taxonomy" id="1812262"/>
    <lineage>
        <taxon>Bacteria</taxon>
        <taxon>Bacillati</taxon>
        <taxon>Actinomycetota</taxon>
        <taxon>Actinomycetes</taxon>
        <taxon>Micrococcales</taxon>
        <taxon>Micrococcaceae</taxon>
        <taxon>Rothia</taxon>
    </lineage>
</organism>
<accession>A0A917IKJ1</accession>
<keyword evidence="4" id="KW-1003">Cell membrane</keyword>
<evidence type="ECO:0000256" key="1">
    <source>
        <dbReference type="ARBA" id="ARBA00004429"/>
    </source>
</evidence>
<evidence type="ECO:0000256" key="8">
    <source>
        <dbReference type="ARBA" id="ARBA00023136"/>
    </source>
</evidence>
<feature type="transmembrane region" description="Helical" evidence="9">
    <location>
        <begin position="420"/>
        <end position="442"/>
    </location>
</feature>
<comment type="similarity">
    <text evidence="2">Belongs to the DcuA/DcuB transporter (TC 2.A.13.1) family.</text>
</comment>
<evidence type="ECO:0000256" key="6">
    <source>
        <dbReference type="ARBA" id="ARBA00022692"/>
    </source>
</evidence>
<dbReference type="Pfam" id="PF03605">
    <property type="entry name" value="DcuA_DcuB"/>
    <property type="match status" value="1"/>
</dbReference>
<dbReference type="EMBL" id="BMDC01000001">
    <property type="protein sequence ID" value="GGH56385.1"/>
    <property type="molecule type" value="Genomic_DNA"/>
</dbReference>
<feature type="transmembrane region" description="Helical" evidence="9">
    <location>
        <begin position="303"/>
        <end position="321"/>
    </location>
</feature>
<evidence type="ECO:0000256" key="3">
    <source>
        <dbReference type="ARBA" id="ARBA00022448"/>
    </source>
</evidence>
<dbReference type="AlphaFoldDB" id="A0A917IKJ1"/>
<feature type="transmembrane region" description="Helical" evidence="9">
    <location>
        <begin position="367"/>
        <end position="386"/>
    </location>
</feature>
<reference evidence="10 11" key="1">
    <citation type="journal article" date="2014" name="Int. J. Syst. Evol. Microbiol.">
        <title>Complete genome sequence of Corynebacterium casei LMG S-19264T (=DSM 44701T), isolated from a smear-ripened cheese.</title>
        <authorList>
            <consortium name="US DOE Joint Genome Institute (JGI-PGF)"/>
            <person name="Walter F."/>
            <person name="Albersmeier A."/>
            <person name="Kalinowski J."/>
            <person name="Ruckert C."/>
        </authorList>
    </citation>
    <scope>NUCLEOTIDE SEQUENCE [LARGE SCALE GENOMIC DNA]</scope>
    <source>
        <strain evidence="10 11">CCM 8669</strain>
    </source>
</reference>
<evidence type="ECO:0000256" key="4">
    <source>
        <dbReference type="ARBA" id="ARBA00022475"/>
    </source>
</evidence>
<dbReference type="PANTHER" id="PTHR36106:SF1">
    <property type="entry name" value="ANAEROBIC C4-DICARBOXYLATE TRANSPORTER DCUB"/>
    <property type="match status" value="1"/>
</dbReference>
<comment type="caution">
    <text evidence="10">The sequence shown here is derived from an EMBL/GenBank/DDBJ whole genome shotgun (WGS) entry which is preliminary data.</text>
</comment>
<evidence type="ECO:0000256" key="7">
    <source>
        <dbReference type="ARBA" id="ARBA00022989"/>
    </source>
</evidence>
<dbReference type="GO" id="GO:0015556">
    <property type="term" value="F:C4-dicarboxylate transmembrane transporter activity"/>
    <property type="evidence" value="ECO:0007669"/>
    <property type="project" value="InterPro"/>
</dbReference>
<feature type="transmembrane region" description="Helical" evidence="9">
    <location>
        <begin position="54"/>
        <end position="79"/>
    </location>
</feature>
<keyword evidence="5" id="KW-0997">Cell inner membrane</keyword>
<feature type="transmembrane region" description="Helical" evidence="9">
    <location>
        <begin position="91"/>
        <end position="113"/>
    </location>
</feature>
<evidence type="ECO:0000313" key="11">
    <source>
        <dbReference type="Proteomes" id="UP000600171"/>
    </source>
</evidence>
<feature type="transmembrane region" description="Helical" evidence="9">
    <location>
        <begin position="231"/>
        <end position="249"/>
    </location>
</feature>
<keyword evidence="3" id="KW-0813">Transport</keyword>
<dbReference type="InterPro" id="IPR004668">
    <property type="entry name" value="Anaer_Dcu_memb_transpt"/>
</dbReference>
<evidence type="ECO:0000256" key="9">
    <source>
        <dbReference type="SAM" id="Phobius"/>
    </source>
</evidence>
<dbReference type="Proteomes" id="UP000600171">
    <property type="component" value="Unassembled WGS sequence"/>
</dbReference>
<evidence type="ECO:0000256" key="2">
    <source>
        <dbReference type="ARBA" id="ARBA00006413"/>
    </source>
</evidence>
<keyword evidence="6 9" id="KW-0812">Transmembrane</keyword>
<name>A0A917IKJ1_9MICC</name>
<evidence type="ECO:0000313" key="10">
    <source>
        <dbReference type="EMBL" id="GGH56385.1"/>
    </source>
</evidence>
<feature type="transmembrane region" description="Helical" evidence="9">
    <location>
        <begin position="168"/>
        <end position="189"/>
    </location>
</feature>
<dbReference type="PANTHER" id="PTHR36106">
    <property type="entry name" value="ANAEROBIC C4-DICARBOXYLATE TRANSPORTER DCUB"/>
    <property type="match status" value="1"/>
</dbReference>
<feature type="transmembrane region" description="Helical" evidence="9">
    <location>
        <begin position="134"/>
        <end position="162"/>
    </location>
</feature>
<feature type="transmembrane region" description="Helical" evidence="9">
    <location>
        <begin position="23"/>
        <end position="42"/>
    </location>
</feature>